<reference evidence="1 2" key="1">
    <citation type="submission" date="2024-07" db="EMBL/GenBank/DDBJ databases">
        <title>Chromosome-level genome assembly of the water stick insect Ranatra chinensis (Heteroptera: Nepidae).</title>
        <authorList>
            <person name="Liu X."/>
        </authorList>
    </citation>
    <scope>NUCLEOTIDE SEQUENCE [LARGE SCALE GENOMIC DNA]</scope>
    <source>
        <strain evidence="1">Cailab_2021Rc</strain>
        <tissue evidence="1">Muscle</tissue>
    </source>
</reference>
<name>A0ABD0YGR1_9HEMI</name>
<proteinExistence type="predicted"/>
<dbReference type="Proteomes" id="UP001558652">
    <property type="component" value="Unassembled WGS sequence"/>
</dbReference>
<evidence type="ECO:0000313" key="2">
    <source>
        <dbReference type="Proteomes" id="UP001558652"/>
    </source>
</evidence>
<dbReference type="Gene3D" id="3.15.10.50">
    <property type="match status" value="1"/>
</dbReference>
<dbReference type="InterPro" id="IPR020234">
    <property type="entry name" value="Mite_allergen_group-7"/>
</dbReference>
<dbReference type="EMBL" id="JBFDAA010000007">
    <property type="protein sequence ID" value="KAL1130475.1"/>
    <property type="molecule type" value="Genomic_DNA"/>
</dbReference>
<evidence type="ECO:0000313" key="1">
    <source>
        <dbReference type="EMBL" id="KAL1130475.1"/>
    </source>
</evidence>
<dbReference type="AlphaFoldDB" id="A0ABD0YGR1"/>
<dbReference type="Pfam" id="PF16984">
    <property type="entry name" value="Grp7_allergen"/>
    <property type="match status" value="1"/>
</dbReference>
<comment type="caution">
    <text evidence="1">The sequence shown here is derived from an EMBL/GenBank/DDBJ whole genome shotgun (WGS) entry which is preliminary data.</text>
</comment>
<dbReference type="InterPro" id="IPR038602">
    <property type="entry name" value="Mite_allergen_7_sf"/>
</dbReference>
<keyword evidence="2" id="KW-1185">Reference proteome</keyword>
<organism evidence="1 2">
    <name type="scientific">Ranatra chinensis</name>
    <dbReference type="NCBI Taxonomy" id="642074"/>
    <lineage>
        <taxon>Eukaryota</taxon>
        <taxon>Metazoa</taxon>
        <taxon>Ecdysozoa</taxon>
        <taxon>Arthropoda</taxon>
        <taxon>Hexapoda</taxon>
        <taxon>Insecta</taxon>
        <taxon>Pterygota</taxon>
        <taxon>Neoptera</taxon>
        <taxon>Paraneoptera</taxon>
        <taxon>Hemiptera</taxon>
        <taxon>Heteroptera</taxon>
        <taxon>Panheteroptera</taxon>
        <taxon>Nepomorpha</taxon>
        <taxon>Nepidae</taxon>
        <taxon>Ranatrinae</taxon>
        <taxon>Ranatra</taxon>
    </lineage>
</organism>
<gene>
    <name evidence="1" type="ORF">AAG570_011723</name>
</gene>
<sequence length="247" mass="27069">MLEVDDTVWVKMHSACVLGLLVLVGWAGSSGPQGGLVSLSKEHTIVLNTVVDAILSKARDAMQASGKDTIAIPDVKETFYKGWKYMHISGEFEGTKGWLGKLTSVKRTGDAILYTTEDGIKLTASLGLGDLRVGFDSYTAKVALTKLQGSTEVRVGDNSASLEILLHYDDDKCTAQLESVDIERVGDIKVTITGGWKVSDWFYGKIGSYVVNHAKQSIRKEVTQRLFNDFTHALVEYDICKEIPPVH</sequence>
<accession>A0ABD0YGR1</accession>
<protein>
    <submittedName>
        <fullName evidence="1">Uncharacterized protein</fullName>
    </submittedName>
</protein>